<dbReference type="InterPro" id="IPR021848">
    <property type="entry name" value="HODM_asu-like"/>
</dbReference>
<evidence type="ECO:0000256" key="2">
    <source>
        <dbReference type="SAM" id="Phobius"/>
    </source>
</evidence>
<dbReference type="AlphaFoldDB" id="A0A550CUP5"/>
<protein>
    <submittedName>
        <fullName evidence="3">Uncharacterized protein</fullName>
    </submittedName>
</protein>
<keyword evidence="2" id="KW-1133">Transmembrane helix</keyword>
<dbReference type="Proteomes" id="UP000320762">
    <property type="component" value="Unassembled WGS sequence"/>
</dbReference>
<organism evidence="3 4">
    <name type="scientific">Schizophyllum amplum</name>
    <dbReference type="NCBI Taxonomy" id="97359"/>
    <lineage>
        <taxon>Eukaryota</taxon>
        <taxon>Fungi</taxon>
        <taxon>Dikarya</taxon>
        <taxon>Basidiomycota</taxon>
        <taxon>Agaricomycotina</taxon>
        <taxon>Agaricomycetes</taxon>
        <taxon>Agaricomycetidae</taxon>
        <taxon>Agaricales</taxon>
        <taxon>Schizophyllaceae</taxon>
        <taxon>Schizophyllum</taxon>
    </lineage>
</organism>
<reference evidence="3 4" key="1">
    <citation type="journal article" date="2019" name="New Phytol.">
        <title>Comparative genomics reveals unique wood-decay strategies and fruiting body development in the Schizophyllaceae.</title>
        <authorList>
            <person name="Almasi E."/>
            <person name="Sahu N."/>
            <person name="Krizsan K."/>
            <person name="Balint B."/>
            <person name="Kovacs G.M."/>
            <person name="Kiss B."/>
            <person name="Cseklye J."/>
            <person name="Drula E."/>
            <person name="Henrissat B."/>
            <person name="Nagy I."/>
            <person name="Chovatia M."/>
            <person name="Adam C."/>
            <person name="LaButti K."/>
            <person name="Lipzen A."/>
            <person name="Riley R."/>
            <person name="Grigoriev I.V."/>
            <person name="Nagy L.G."/>
        </authorList>
    </citation>
    <scope>NUCLEOTIDE SEQUENCE [LARGE SCALE GENOMIC DNA]</scope>
    <source>
        <strain evidence="3 4">NL-1724</strain>
    </source>
</reference>
<dbReference type="Pfam" id="PF11927">
    <property type="entry name" value="HODM_asu-like"/>
    <property type="match status" value="1"/>
</dbReference>
<dbReference type="STRING" id="97359.A0A550CUP5"/>
<comment type="caution">
    <text evidence="3">The sequence shown here is derived from an EMBL/GenBank/DDBJ whole genome shotgun (WGS) entry which is preliminary data.</text>
</comment>
<name>A0A550CUP5_9AGAR</name>
<keyword evidence="2" id="KW-0472">Membrane</keyword>
<proteinExistence type="predicted"/>
<feature type="region of interest" description="Disordered" evidence="1">
    <location>
        <begin position="366"/>
        <end position="394"/>
    </location>
</feature>
<evidence type="ECO:0000313" key="3">
    <source>
        <dbReference type="EMBL" id="TRM68514.1"/>
    </source>
</evidence>
<keyword evidence="4" id="KW-1185">Reference proteome</keyword>
<feature type="transmembrane region" description="Helical" evidence="2">
    <location>
        <begin position="20"/>
        <end position="39"/>
    </location>
</feature>
<gene>
    <name evidence="3" type="ORF">BD626DRAFT_425415</name>
</gene>
<accession>A0A550CUP5</accession>
<dbReference type="EMBL" id="VDMD01000002">
    <property type="protein sequence ID" value="TRM68514.1"/>
    <property type="molecule type" value="Genomic_DNA"/>
</dbReference>
<evidence type="ECO:0000256" key="1">
    <source>
        <dbReference type="SAM" id="MobiDB-lite"/>
    </source>
</evidence>
<sequence length="483" mass="54484">MALNATEIFYSAYDSHASGLLPVYLVAALCVTSIVFYMHKRASHDFGPKAPLQNLASLNEKNKNRPHGAWTPLPPSVYTLPVPEVHPIAGGDVSQIDPIVYRPWKWNQYHITMGLKNLNMSEWYEVDKQYPNYHRIRKHRVATRGQNAVRLLSAKEVGNGDVVQEGVCAQAAVELLLSTASFLAGRYPKTYMLSSDGRSITIPLVNETYALPAALWEGQGEKRSMRTVSREDGEAALRTCALLIQDDVAIMIEGSDGKYYFQGGAICVAGFWRMQDKIGRKLEEIHTSGNVPYYEEKMRASMDRFFLKFPVDKPVTRNNYFLQIVQSKASQATMKETYPSSGSTTIESQAMCGKVFDQDLKAVDPEELSWSDTTNGPEDVYRPGHAHQPPKDKPLIVTPETLRMRTERQTLRRLPATGAIIFGIRTYVWEIEKIKEEMEEVDGKPESVAERFASSIRAWPEQVRTYKGATVYEDVLVPYLESK</sequence>
<keyword evidence="2" id="KW-0812">Transmembrane</keyword>
<evidence type="ECO:0000313" key="4">
    <source>
        <dbReference type="Proteomes" id="UP000320762"/>
    </source>
</evidence>
<dbReference type="OrthoDB" id="497541at2759"/>